<dbReference type="CDD" id="cd07363">
    <property type="entry name" value="45_DOPA_Dioxygenase"/>
    <property type="match status" value="1"/>
</dbReference>
<keyword evidence="5 7" id="KW-0560">Oxidoreductase</keyword>
<name>A0ABU6PPJ1_9BACL</name>
<dbReference type="EC" id="1.13.-.-" evidence="7"/>
<proteinExistence type="inferred from homology"/>
<dbReference type="PIRSF" id="PIRSF006157">
    <property type="entry name" value="Doxgns_DODA"/>
    <property type="match status" value="1"/>
</dbReference>
<gene>
    <name evidence="7" type="ORF">P9847_05725</name>
</gene>
<dbReference type="Proteomes" id="UP001343257">
    <property type="component" value="Unassembled WGS sequence"/>
</dbReference>
<dbReference type="EMBL" id="JARTLD010000013">
    <property type="protein sequence ID" value="MED5016801.1"/>
    <property type="molecule type" value="Genomic_DNA"/>
</dbReference>
<comment type="cofactor">
    <cofactor evidence="1">
        <name>Zn(2+)</name>
        <dbReference type="ChEBI" id="CHEBI:29105"/>
    </cofactor>
</comment>
<comment type="caution">
    <text evidence="7">The sequence shown here is derived from an EMBL/GenBank/DDBJ whole genome shotgun (WGS) entry which is preliminary data.</text>
</comment>
<dbReference type="SUPFAM" id="SSF53213">
    <property type="entry name" value="LigB-like"/>
    <property type="match status" value="1"/>
</dbReference>
<keyword evidence="3" id="KW-0479">Metal-binding</keyword>
<comment type="similarity">
    <text evidence="2">Belongs to the DODA-type extradiol aromatic ring-opening dioxygenase family.</text>
</comment>
<dbReference type="InterPro" id="IPR004183">
    <property type="entry name" value="Xdiol_dOase_suB"/>
</dbReference>
<dbReference type="Pfam" id="PF02900">
    <property type="entry name" value="LigB"/>
    <property type="match status" value="1"/>
</dbReference>
<feature type="domain" description="Extradiol ring-cleavage dioxygenase class III enzyme subunit B" evidence="6">
    <location>
        <begin position="6"/>
        <end position="246"/>
    </location>
</feature>
<keyword evidence="4" id="KW-0862">Zinc</keyword>
<reference evidence="7 8" key="1">
    <citation type="submission" date="2023-03" db="EMBL/GenBank/DDBJ databases">
        <title>Bacillus Genome Sequencing.</title>
        <authorList>
            <person name="Dunlap C."/>
        </authorList>
    </citation>
    <scope>NUCLEOTIDE SEQUENCE [LARGE SCALE GENOMIC DNA]</scope>
    <source>
        <strain evidence="7 8">NRS-52</strain>
    </source>
</reference>
<sequence length="259" mass="29057">MTLPSLFVAHGSPMLALEDNGYTRFLEQLGQELPKPEAIAVFSAHWDSPDQSVSVDESHGTMHDFYGFPEAMYELRYPAPGSASLTQQIGQLFDAGNLPYQPVLGRGLDHGVWVILQKMYPNADIPVVELSVDSRRSPAEQYAIGAMLKELRQQNVLVIGSGGLVHNLRMIGQSEEADPWAVEFDEWIAGQLESWKLNELFDYDKKAPYARQAVPSYGTEHFVPLFYAMGAADDDRRAERLFQAYQYGNLSLNCWMFGS</sequence>
<keyword evidence="7" id="KW-0223">Dioxygenase</keyword>
<organism evidence="7 8">
    <name type="scientific">Paenibacillus chibensis</name>
    <dbReference type="NCBI Taxonomy" id="59846"/>
    <lineage>
        <taxon>Bacteria</taxon>
        <taxon>Bacillati</taxon>
        <taxon>Bacillota</taxon>
        <taxon>Bacilli</taxon>
        <taxon>Bacillales</taxon>
        <taxon>Paenibacillaceae</taxon>
        <taxon>Paenibacillus</taxon>
    </lineage>
</organism>
<evidence type="ECO:0000256" key="3">
    <source>
        <dbReference type="ARBA" id="ARBA00022723"/>
    </source>
</evidence>
<evidence type="ECO:0000256" key="5">
    <source>
        <dbReference type="ARBA" id="ARBA00023002"/>
    </source>
</evidence>
<evidence type="ECO:0000313" key="8">
    <source>
        <dbReference type="Proteomes" id="UP001343257"/>
    </source>
</evidence>
<evidence type="ECO:0000259" key="6">
    <source>
        <dbReference type="Pfam" id="PF02900"/>
    </source>
</evidence>
<dbReference type="InterPro" id="IPR014436">
    <property type="entry name" value="Extradiol_dOase_DODA"/>
</dbReference>
<evidence type="ECO:0000256" key="1">
    <source>
        <dbReference type="ARBA" id="ARBA00001947"/>
    </source>
</evidence>
<evidence type="ECO:0000256" key="2">
    <source>
        <dbReference type="ARBA" id="ARBA00007581"/>
    </source>
</evidence>
<protein>
    <submittedName>
        <fullName evidence="7">Class III extradiol ring-cleavage dioxygenase</fullName>
        <ecNumber evidence="7">1.13.-.-</ecNumber>
    </submittedName>
</protein>
<accession>A0ABU6PPJ1</accession>
<evidence type="ECO:0000256" key="4">
    <source>
        <dbReference type="ARBA" id="ARBA00022833"/>
    </source>
</evidence>
<dbReference type="PANTHER" id="PTHR30096:SF0">
    <property type="entry name" value="4,5-DOPA DIOXYGENASE EXTRADIOL-LIKE PROTEIN"/>
    <property type="match status" value="1"/>
</dbReference>
<keyword evidence="8" id="KW-1185">Reference proteome</keyword>
<evidence type="ECO:0000313" key="7">
    <source>
        <dbReference type="EMBL" id="MED5016801.1"/>
    </source>
</evidence>
<dbReference type="GO" id="GO:0051213">
    <property type="term" value="F:dioxygenase activity"/>
    <property type="evidence" value="ECO:0007669"/>
    <property type="project" value="UniProtKB-KW"/>
</dbReference>
<dbReference type="Gene3D" id="3.40.830.10">
    <property type="entry name" value="LigB-like"/>
    <property type="match status" value="1"/>
</dbReference>
<dbReference type="RefSeq" id="WP_328276122.1">
    <property type="nucleotide sequence ID" value="NZ_JARTLD010000013.1"/>
</dbReference>
<dbReference type="PANTHER" id="PTHR30096">
    <property type="entry name" value="4,5-DOPA DIOXYGENASE EXTRADIOL-LIKE PROTEIN"/>
    <property type="match status" value="1"/>
</dbReference>